<evidence type="ECO:0000313" key="2">
    <source>
        <dbReference type="Proteomes" id="UP000001861"/>
    </source>
</evidence>
<gene>
    <name evidence="1" type="ORF">CC1G_09066</name>
</gene>
<protein>
    <submittedName>
        <fullName evidence="1">Uncharacterized protein</fullName>
    </submittedName>
</protein>
<dbReference type="VEuPathDB" id="FungiDB:CC1G_09066"/>
<dbReference type="RefSeq" id="XP_001838438.2">
    <property type="nucleotide sequence ID" value="XM_001838386.2"/>
</dbReference>
<accession>A8P303</accession>
<dbReference type="GeneID" id="6015024"/>
<dbReference type="InParanoid" id="A8P303"/>
<reference evidence="1 2" key="1">
    <citation type="journal article" date="2010" name="Proc. Natl. Acad. Sci. U.S.A.">
        <title>Insights into evolution of multicellular fungi from the assembled chromosomes of the mushroom Coprinopsis cinerea (Coprinus cinereus).</title>
        <authorList>
            <person name="Stajich J.E."/>
            <person name="Wilke S.K."/>
            <person name="Ahren D."/>
            <person name="Au C.H."/>
            <person name="Birren B.W."/>
            <person name="Borodovsky M."/>
            <person name="Burns C."/>
            <person name="Canback B."/>
            <person name="Casselton L.A."/>
            <person name="Cheng C.K."/>
            <person name="Deng J."/>
            <person name="Dietrich F.S."/>
            <person name="Fargo D.C."/>
            <person name="Farman M.L."/>
            <person name="Gathman A.C."/>
            <person name="Goldberg J."/>
            <person name="Guigo R."/>
            <person name="Hoegger P.J."/>
            <person name="Hooker J.B."/>
            <person name="Huggins A."/>
            <person name="James T.Y."/>
            <person name="Kamada T."/>
            <person name="Kilaru S."/>
            <person name="Kodira C."/>
            <person name="Kues U."/>
            <person name="Kupfer D."/>
            <person name="Kwan H.S."/>
            <person name="Lomsadze A."/>
            <person name="Li W."/>
            <person name="Lilly W.W."/>
            <person name="Ma L.J."/>
            <person name="Mackey A.J."/>
            <person name="Manning G."/>
            <person name="Martin F."/>
            <person name="Muraguchi H."/>
            <person name="Natvig D.O."/>
            <person name="Palmerini H."/>
            <person name="Ramesh M.A."/>
            <person name="Rehmeyer C.J."/>
            <person name="Roe B.A."/>
            <person name="Shenoy N."/>
            <person name="Stanke M."/>
            <person name="Ter-Hovhannisyan V."/>
            <person name="Tunlid A."/>
            <person name="Velagapudi R."/>
            <person name="Vision T.J."/>
            <person name="Zeng Q."/>
            <person name="Zolan M.E."/>
            <person name="Pukkila P.J."/>
        </authorList>
    </citation>
    <scope>NUCLEOTIDE SEQUENCE [LARGE SCALE GENOMIC DNA]</scope>
    <source>
        <strain evidence="2">Okayama-7 / 130 / ATCC MYA-4618 / FGSC 9003</strain>
    </source>
</reference>
<dbReference type="HOGENOM" id="CLU_1137934_0_0_1"/>
<dbReference type="EMBL" id="AACS02000004">
    <property type="protein sequence ID" value="EAU83372.2"/>
    <property type="molecule type" value="Genomic_DNA"/>
</dbReference>
<keyword evidence="2" id="KW-1185">Reference proteome</keyword>
<evidence type="ECO:0000313" key="1">
    <source>
        <dbReference type="EMBL" id="EAU83372.2"/>
    </source>
</evidence>
<name>A8P303_COPC7</name>
<dbReference type="Proteomes" id="UP000001861">
    <property type="component" value="Unassembled WGS sequence"/>
</dbReference>
<dbReference type="OrthoDB" id="2820249at2759"/>
<organism evidence="1 2">
    <name type="scientific">Coprinopsis cinerea (strain Okayama-7 / 130 / ATCC MYA-4618 / FGSC 9003)</name>
    <name type="common">Inky cap fungus</name>
    <name type="synonym">Hormographiella aspergillata</name>
    <dbReference type="NCBI Taxonomy" id="240176"/>
    <lineage>
        <taxon>Eukaryota</taxon>
        <taxon>Fungi</taxon>
        <taxon>Dikarya</taxon>
        <taxon>Basidiomycota</taxon>
        <taxon>Agaricomycotina</taxon>
        <taxon>Agaricomycetes</taxon>
        <taxon>Agaricomycetidae</taxon>
        <taxon>Agaricales</taxon>
        <taxon>Agaricineae</taxon>
        <taxon>Psathyrellaceae</taxon>
        <taxon>Coprinopsis</taxon>
    </lineage>
</organism>
<comment type="caution">
    <text evidence="1">The sequence shown here is derived from an EMBL/GenBank/DDBJ whole genome shotgun (WGS) entry which is preliminary data.</text>
</comment>
<dbReference type="KEGG" id="cci:CC1G_09066"/>
<proteinExistence type="predicted"/>
<sequence length="232" mass="26800">MSESFPPSMTKEFMARYGHLPKEFLPWRMDPKNTQTAKEWRIALTQQWLPAPHIPRGLKLRKGYHLQPPRFNFGWAMDNDTTREIAHRGGFPAFFPDSIESSDHGPILNWPAANQLLRGVLSDKFPEIAKEVPGIRTGTVVGPEGEDCTIIILTDSLRNGNRKPKQEHIDTLREFFGIGTKAEGKSEPYGGLEPMWWLDSFYRRWTWRYSWQYEAENGLRDAKSLLGDTIRL</sequence>
<dbReference type="AlphaFoldDB" id="A8P303"/>